<comment type="caution">
    <text evidence="9">The sequence shown here is derived from an EMBL/GenBank/DDBJ whole genome shotgun (WGS) entry which is preliminary data.</text>
</comment>
<keyword evidence="5 7" id="KW-1133">Transmembrane helix</keyword>
<evidence type="ECO:0000256" key="2">
    <source>
        <dbReference type="ARBA" id="ARBA00006464"/>
    </source>
</evidence>
<keyword evidence="4 7" id="KW-0812">Transmembrane</keyword>
<keyword evidence="6 7" id="KW-0472">Membrane</keyword>
<keyword evidence="10" id="KW-1185">Reference proteome</keyword>
<organism evidence="9 10">
    <name type="scientific">Acidipila rosea</name>
    <dbReference type="NCBI Taxonomy" id="768535"/>
    <lineage>
        <taxon>Bacteria</taxon>
        <taxon>Pseudomonadati</taxon>
        <taxon>Acidobacteriota</taxon>
        <taxon>Terriglobia</taxon>
        <taxon>Terriglobales</taxon>
        <taxon>Acidobacteriaceae</taxon>
        <taxon>Acidipila</taxon>
    </lineage>
</organism>
<dbReference type="PANTHER" id="PTHR30576">
    <property type="entry name" value="COLANIC BIOSYNTHESIS UDP-GLUCOSE LIPID CARRIER TRANSFERASE"/>
    <property type="match status" value="1"/>
</dbReference>
<dbReference type="PANTHER" id="PTHR30576:SF10">
    <property type="entry name" value="SLL5057 PROTEIN"/>
    <property type="match status" value="1"/>
</dbReference>
<dbReference type="GO" id="GO:0016780">
    <property type="term" value="F:phosphotransferase activity, for other substituted phosphate groups"/>
    <property type="evidence" value="ECO:0007669"/>
    <property type="project" value="TreeGrafter"/>
</dbReference>
<dbReference type="Proteomes" id="UP000295210">
    <property type="component" value="Unassembled WGS sequence"/>
</dbReference>
<dbReference type="SUPFAM" id="SSF51735">
    <property type="entry name" value="NAD(P)-binding Rossmann-fold domains"/>
    <property type="match status" value="1"/>
</dbReference>
<accession>A0A4R1L2B8</accession>
<feature type="domain" description="Bacterial sugar transferase" evidence="8">
    <location>
        <begin position="308"/>
        <end position="497"/>
    </location>
</feature>
<evidence type="ECO:0000256" key="6">
    <source>
        <dbReference type="ARBA" id="ARBA00023136"/>
    </source>
</evidence>
<dbReference type="EMBL" id="SMGK01000004">
    <property type="protein sequence ID" value="TCK72054.1"/>
    <property type="molecule type" value="Genomic_DNA"/>
</dbReference>
<name>A0A4R1L2B8_9BACT</name>
<keyword evidence="3 9" id="KW-0808">Transferase</keyword>
<dbReference type="InterPro" id="IPR036291">
    <property type="entry name" value="NAD(P)-bd_dom_sf"/>
</dbReference>
<evidence type="ECO:0000313" key="9">
    <source>
        <dbReference type="EMBL" id="TCK72054.1"/>
    </source>
</evidence>
<proteinExistence type="inferred from homology"/>
<dbReference type="RefSeq" id="WP_131997547.1">
    <property type="nucleotide sequence ID" value="NZ_SMGK01000004.1"/>
</dbReference>
<dbReference type="OrthoDB" id="9808602at2"/>
<evidence type="ECO:0000313" key="10">
    <source>
        <dbReference type="Proteomes" id="UP000295210"/>
    </source>
</evidence>
<evidence type="ECO:0000259" key="8">
    <source>
        <dbReference type="Pfam" id="PF02397"/>
    </source>
</evidence>
<protein>
    <submittedName>
        <fullName evidence="9">Exopolysaccharide biosynthesis polyprenyl glycosylphosphotransferase</fullName>
    </submittedName>
</protein>
<feature type="transmembrane region" description="Helical" evidence="7">
    <location>
        <begin position="79"/>
        <end position="99"/>
    </location>
</feature>
<evidence type="ECO:0000256" key="4">
    <source>
        <dbReference type="ARBA" id="ARBA00022692"/>
    </source>
</evidence>
<feature type="transmembrane region" description="Helical" evidence="7">
    <location>
        <begin position="111"/>
        <end position="134"/>
    </location>
</feature>
<evidence type="ECO:0000256" key="7">
    <source>
        <dbReference type="SAM" id="Phobius"/>
    </source>
</evidence>
<reference evidence="9 10" key="1">
    <citation type="submission" date="2019-03" db="EMBL/GenBank/DDBJ databases">
        <title>Genomic Encyclopedia of Type Strains, Phase IV (KMG-IV): sequencing the most valuable type-strain genomes for metagenomic binning, comparative biology and taxonomic classification.</title>
        <authorList>
            <person name="Goeker M."/>
        </authorList>
    </citation>
    <scope>NUCLEOTIDE SEQUENCE [LARGE SCALE GENOMIC DNA]</scope>
    <source>
        <strain evidence="9 10">DSM 103428</strain>
    </source>
</reference>
<dbReference type="InterPro" id="IPR017475">
    <property type="entry name" value="EPS_sugar_tfrase"/>
</dbReference>
<comment type="similarity">
    <text evidence="2">Belongs to the bacterial sugar transferase family.</text>
</comment>
<dbReference type="Gene3D" id="3.40.50.720">
    <property type="entry name" value="NAD(P)-binding Rossmann-like Domain"/>
    <property type="match status" value="1"/>
</dbReference>
<comment type="subcellular location">
    <subcellularLocation>
        <location evidence="1">Membrane</location>
        <topology evidence="1">Multi-pass membrane protein</topology>
    </subcellularLocation>
</comment>
<evidence type="ECO:0000256" key="1">
    <source>
        <dbReference type="ARBA" id="ARBA00004141"/>
    </source>
</evidence>
<dbReference type="Pfam" id="PF13727">
    <property type="entry name" value="CoA_binding_3"/>
    <property type="match status" value="1"/>
</dbReference>
<evidence type="ECO:0000256" key="5">
    <source>
        <dbReference type="ARBA" id="ARBA00022989"/>
    </source>
</evidence>
<feature type="transmembrane region" description="Helical" evidence="7">
    <location>
        <begin position="146"/>
        <end position="167"/>
    </location>
</feature>
<feature type="transmembrane region" description="Helical" evidence="7">
    <location>
        <begin position="35"/>
        <end position="59"/>
    </location>
</feature>
<evidence type="ECO:0000256" key="3">
    <source>
        <dbReference type="ARBA" id="ARBA00022679"/>
    </source>
</evidence>
<dbReference type="GO" id="GO:0016020">
    <property type="term" value="C:membrane"/>
    <property type="evidence" value="ECO:0007669"/>
    <property type="project" value="UniProtKB-SubCell"/>
</dbReference>
<dbReference type="AlphaFoldDB" id="A0A4R1L2B8"/>
<feature type="transmembrane region" description="Helical" evidence="7">
    <location>
        <begin position="313"/>
        <end position="334"/>
    </location>
</feature>
<dbReference type="NCBIfam" id="TIGR03025">
    <property type="entry name" value="EPS_sugtrans"/>
    <property type="match status" value="1"/>
</dbReference>
<dbReference type="InterPro" id="IPR003362">
    <property type="entry name" value="Bact_transf"/>
</dbReference>
<gene>
    <name evidence="9" type="ORF">C7378_2686</name>
</gene>
<sequence length="502" mass="56030">MSKQTAQERIDDTRAFSPLPEPRTTLPAFLVRGPISFICGTLDLAIVSASLILIALPANSIESGYSLVDLLAMRVSVEHLVMLVMLAIIWRSIFWYCDLYTWHHVRSAEGLFGRLALATGLSSGVSASAVSVLWHHGHFWKSLGLSWLISLCGVCALRSVLAAYGTYVRPRLRKTRNVIIVGSGLRAEHARRELISHPEWKYALLGFVGTDRLSTAAAGDCVLGGVGDLEDILMRHVVDEVVIVLPIRSQYDAVERVVGICERAGVQVQCSADIFETSIAKRIYSDENGAMRRIVLKMVYDDRRHHLKRAIDIAGASCGLVLLSPLLLVVAILIKATSRGPVLFRQKRYGLHKRIFHIYKFRSMVVDAEAAQAQLEHLNQNSGPVFKIFSDPRITKVGAFLRRTSIDELPQLFNVLRGEMSLVGPRPLNLRDVGRFSEAWLMRRFSVKPGLTCLWQISGRSNVNFNRWIALDLDYIDNWSLLLDLKILVRTLPAVIKCKGAA</sequence>
<dbReference type="Pfam" id="PF02397">
    <property type="entry name" value="Bac_transf"/>
    <property type="match status" value="1"/>
</dbReference>